<name>A0A9J7AYP7_9PROT</name>
<dbReference type="AlphaFoldDB" id="A0A9J7AYP7"/>
<evidence type="ECO:0000256" key="1">
    <source>
        <dbReference type="SAM" id="MobiDB-lite"/>
    </source>
</evidence>
<evidence type="ECO:0000313" key="2">
    <source>
        <dbReference type="EMBL" id="UUX50557.1"/>
    </source>
</evidence>
<reference evidence="2" key="1">
    <citation type="submission" date="2022-08" db="EMBL/GenBank/DDBJ databases">
        <title>Nisaea acidiphila sp. nov., isolated from a marine algal debris and emended description of the genus Nisaea Urios et al. 2008.</title>
        <authorList>
            <person name="Kwon K."/>
        </authorList>
    </citation>
    <scope>NUCLEOTIDE SEQUENCE</scope>
    <source>
        <strain evidence="2">MEBiC11861</strain>
    </source>
</reference>
<dbReference type="KEGG" id="naci:NUH88_02430"/>
<protein>
    <submittedName>
        <fullName evidence="2">Uncharacterized protein</fullName>
    </submittedName>
</protein>
<gene>
    <name evidence="2" type="ORF">NUH88_02430</name>
</gene>
<feature type="region of interest" description="Disordered" evidence="1">
    <location>
        <begin position="1"/>
        <end position="31"/>
    </location>
</feature>
<dbReference type="Proteomes" id="UP001060336">
    <property type="component" value="Chromosome"/>
</dbReference>
<feature type="compositionally biased region" description="Polar residues" evidence="1">
    <location>
        <begin position="1"/>
        <end position="13"/>
    </location>
</feature>
<dbReference type="RefSeq" id="WP_257769744.1">
    <property type="nucleotide sequence ID" value="NZ_CP102480.1"/>
</dbReference>
<feature type="region of interest" description="Disordered" evidence="1">
    <location>
        <begin position="98"/>
        <end position="117"/>
    </location>
</feature>
<evidence type="ECO:0000313" key="3">
    <source>
        <dbReference type="Proteomes" id="UP001060336"/>
    </source>
</evidence>
<proteinExistence type="predicted"/>
<organism evidence="2 3">
    <name type="scientific">Nisaea acidiphila</name>
    <dbReference type="NCBI Taxonomy" id="1862145"/>
    <lineage>
        <taxon>Bacteria</taxon>
        <taxon>Pseudomonadati</taxon>
        <taxon>Pseudomonadota</taxon>
        <taxon>Alphaproteobacteria</taxon>
        <taxon>Rhodospirillales</taxon>
        <taxon>Thalassobaculaceae</taxon>
        <taxon>Nisaea</taxon>
    </lineage>
</organism>
<keyword evidence="3" id="KW-1185">Reference proteome</keyword>
<dbReference type="EMBL" id="CP102480">
    <property type="protein sequence ID" value="UUX50557.1"/>
    <property type="molecule type" value="Genomic_DNA"/>
</dbReference>
<sequence>MSDLSTSDPSSGTAPEEAAEDERITARGFDGEAWPSSLRTASVGELAIVAHALSSESGTANWFDSGLKSIVGPDLHLAPRAARVLASAVRRRLAQQTMTIVNRNPKRLGDLQKPVAR</sequence>
<accession>A0A9J7AYP7</accession>